<proteinExistence type="inferred from homology"/>
<sequence>MKLKKKSNFFALTLVLTLLVMLTACGKNSATAKNTRTVVDMTRTKVKIPKQVKRVADLWHANNQIVLLLGGQQKLVTTTPMIQKQGWFRKVDPQIAKVKAPFVGQDLQIEEILKTKPDVAIAANPGQVKQLRQAKIPTVNAMFTDFPGLKKSVNLTAKILGKKYQTVAKRYNQELAHNLSYVQKRVANQKRVRVLHITDATNLKQVDGQETIINEWIKFAGGKNAIKARGNMVQVNPEEIVKQNPQVIIIGQTTTANARRLVKHDPLLQKTTAAEEGKVYGNPQGTFPWDRYSTEEALQVLWAAKLLHPAQFTQLDMVEKTRDFYQKYYHYRLTKQQAKQILAGYVPKK</sequence>
<dbReference type="PANTHER" id="PTHR30535">
    <property type="entry name" value="VITAMIN B12-BINDING PROTEIN"/>
    <property type="match status" value="1"/>
</dbReference>
<dbReference type="Proteomes" id="UP000288291">
    <property type="component" value="Unassembled WGS sequence"/>
</dbReference>
<dbReference type="InterPro" id="IPR050902">
    <property type="entry name" value="ABC_Transporter_SBP"/>
</dbReference>
<evidence type="ECO:0000256" key="1">
    <source>
        <dbReference type="ARBA" id="ARBA00008814"/>
    </source>
</evidence>
<dbReference type="RefSeq" id="WP_103662435.1">
    <property type="nucleotide sequence ID" value="NZ_ML136878.1"/>
</dbReference>
<evidence type="ECO:0000256" key="2">
    <source>
        <dbReference type="SAM" id="SignalP"/>
    </source>
</evidence>
<dbReference type="Gene3D" id="1.20.58.2180">
    <property type="match status" value="1"/>
</dbReference>
<dbReference type="SUPFAM" id="SSF53807">
    <property type="entry name" value="Helical backbone' metal receptor"/>
    <property type="match status" value="1"/>
</dbReference>
<evidence type="ECO:0000259" key="3">
    <source>
        <dbReference type="PROSITE" id="PS50983"/>
    </source>
</evidence>
<comment type="caution">
    <text evidence="4">The sequence shown here is derived from an EMBL/GenBank/DDBJ whole genome shotgun (WGS) entry which is preliminary data.</text>
</comment>
<dbReference type="PROSITE" id="PS51257">
    <property type="entry name" value="PROKAR_LIPOPROTEIN"/>
    <property type="match status" value="1"/>
</dbReference>
<evidence type="ECO:0000313" key="5">
    <source>
        <dbReference type="Proteomes" id="UP000288291"/>
    </source>
</evidence>
<dbReference type="CDD" id="cd01142">
    <property type="entry name" value="TroA_e"/>
    <property type="match status" value="1"/>
</dbReference>
<dbReference type="InterPro" id="IPR002491">
    <property type="entry name" value="ABC_transptr_periplasmic_BD"/>
</dbReference>
<keyword evidence="2" id="KW-0732">Signal</keyword>
<reference evidence="4 5" key="1">
    <citation type="submission" date="2018-12" db="EMBL/GenBank/DDBJ databases">
        <authorList>
            <person name="Meng J."/>
        </authorList>
    </citation>
    <scope>NUCLEOTIDE SEQUENCE [LARGE SCALE GENOMIC DNA]</scope>
    <source>
        <strain evidence="4 5">HT111-2</strain>
    </source>
</reference>
<protein>
    <submittedName>
        <fullName evidence="4">Peptide ABC transporter substrate-binding protein</fullName>
    </submittedName>
</protein>
<dbReference type="EMBL" id="RXIA01000010">
    <property type="protein sequence ID" value="RVU70960.1"/>
    <property type="molecule type" value="Genomic_DNA"/>
</dbReference>
<dbReference type="AlphaFoldDB" id="A0A437SVS9"/>
<organism evidence="4 5">
    <name type="scientific">Lactobacillus xujianguonis</name>
    <dbReference type="NCBI Taxonomy" id="2495899"/>
    <lineage>
        <taxon>Bacteria</taxon>
        <taxon>Bacillati</taxon>
        <taxon>Bacillota</taxon>
        <taxon>Bacilli</taxon>
        <taxon>Lactobacillales</taxon>
        <taxon>Lactobacillaceae</taxon>
        <taxon>Lactobacillus</taxon>
    </lineage>
</organism>
<dbReference type="PANTHER" id="PTHR30535:SF34">
    <property type="entry name" value="MOLYBDATE-BINDING PROTEIN MOLA"/>
    <property type="match status" value="1"/>
</dbReference>
<dbReference type="Pfam" id="PF01497">
    <property type="entry name" value="Peripla_BP_2"/>
    <property type="match status" value="1"/>
</dbReference>
<evidence type="ECO:0000313" key="4">
    <source>
        <dbReference type="EMBL" id="RVU70960.1"/>
    </source>
</evidence>
<feature type="signal peptide" evidence="2">
    <location>
        <begin position="1"/>
        <end position="26"/>
    </location>
</feature>
<accession>A0A437SVS9</accession>
<name>A0A437SVS9_9LACO</name>
<dbReference type="Gene3D" id="3.40.50.1980">
    <property type="entry name" value="Nitrogenase molybdenum iron protein domain"/>
    <property type="match status" value="2"/>
</dbReference>
<gene>
    <name evidence="4" type="ORF">EJK17_04450</name>
</gene>
<feature type="domain" description="Fe/B12 periplasmic-binding" evidence="3">
    <location>
        <begin position="54"/>
        <end position="311"/>
    </location>
</feature>
<keyword evidence="5" id="KW-1185">Reference proteome</keyword>
<dbReference type="PROSITE" id="PS50983">
    <property type="entry name" value="FE_B12_PBP"/>
    <property type="match status" value="1"/>
</dbReference>
<comment type="similarity">
    <text evidence="1">Belongs to the bacterial solute-binding protein 8 family.</text>
</comment>
<feature type="chain" id="PRO_5019431486" evidence="2">
    <location>
        <begin position="27"/>
        <end position="349"/>
    </location>
</feature>